<gene>
    <name evidence="7" type="ORF">FRACYDRAFT_260632</name>
</gene>
<dbReference type="InterPro" id="IPR027417">
    <property type="entry name" value="P-loop_NTPase"/>
</dbReference>
<dbReference type="SUPFAM" id="SSF48452">
    <property type="entry name" value="TPR-like"/>
    <property type="match status" value="1"/>
</dbReference>
<dbReference type="AlphaFoldDB" id="A0A1E7FLB1"/>
<dbReference type="GO" id="GO:0016787">
    <property type="term" value="F:hydrolase activity"/>
    <property type="evidence" value="ECO:0007669"/>
    <property type="project" value="UniProtKB-KW"/>
</dbReference>
<feature type="compositionally biased region" description="Low complexity" evidence="6">
    <location>
        <begin position="97"/>
        <end position="129"/>
    </location>
</feature>
<feature type="region of interest" description="Disordered" evidence="6">
    <location>
        <begin position="705"/>
        <end position="744"/>
    </location>
</feature>
<dbReference type="EMBL" id="KV784356">
    <property type="protein sequence ID" value="OEU18958.1"/>
    <property type="molecule type" value="Genomic_DNA"/>
</dbReference>
<dbReference type="InterPro" id="IPR019734">
    <property type="entry name" value="TPR_rpt"/>
</dbReference>
<comment type="similarity">
    <text evidence="1">Belongs to the protein sulfotransferase family.</text>
</comment>
<organism evidence="7 8">
    <name type="scientific">Fragilariopsis cylindrus CCMP1102</name>
    <dbReference type="NCBI Taxonomy" id="635003"/>
    <lineage>
        <taxon>Eukaryota</taxon>
        <taxon>Sar</taxon>
        <taxon>Stramenopiles</taxon>
        <taxon>Ochrophyta</taxon>
        <taxon>Bacillariophyta</taxon>
        <taxon>Bacillariophyceae</taxon>
        <taxon>Bacillariophycidae</taxon>
        <taxon>Bacillariales</taxon>
        <taxon>Bacillariaceae</taxon>
        <taxon>Fragilariopsis</taxon>
    </lineage>
</organism>
<feature type="compositionally biased region" description="Polar residues" evidence="6">
    <location>
        <begin position="33"/>
        <end position="56"/>
    </location>
</feature>
<feature type="repeat" description="TPR" evidence="5">
    <location>
        <begin position="248"/>
        <end position="281"/>
    </location>
</feature>
<dbReference type="InParanoid" id="A0A1E7FLB1"/>
<evidence type="ECO:0000256" key="6">
    <source>
        <dbReference type="SAM" id="MobiDB-lite"/>
    </source>
</evidence>
<dbReference type="InterPro" id="IPR026634">
    <property type="entry name" value="TPST-like"/>
</dbReference>
<evidence type="ECO:0000256" key="2">
    <source>
        <dbReference type="ARBA" id="ARBA00013262"/>
    </source>
</evidence>
<evidence type="ECO:0000256" key="1">
    <source>
        <dbReference type="ARBA" id="ARBA00009988"/>
    </source>
</evidence>
<dbReference type="PANTHER" id="PTHR12788:SF10">
    <property type="entry name" value="PROTEIN-TYROSINE SULFOTRANSFERASE"/>
    <property type="match status" value="1"/>
</dbReference>
<keyword evidence="8" id="KW-1185">Reference proteome</keyword>
<evidence type="ECO:0000256" key="3">
    <source>
        <dbReference type="ARBA" id="ARBA00022679"/>
    </source>
</evidence>
<feature type="compositionally biased region" description="Basic and acidic residues" evidence="6">
    <location>
        <begin position="711"/>
        <end position="724"/>
    </location>
</feature>
<comment type="catalytic activity">
    <reaction evidence="4">
        <text>L-tyrosyl-[protein] + 3'-phosphoadenylyl sulfate = O-sulfo-L-tyrosine-[protein] + adenosine 3',5'-bisphosphate + H(+)</text>
        <dbReference type="Rhea" id="RHEA:16801"/>
        <dbReference type="Rhea" id="RHEA-COMP:10136"/>
        <dbReference type="Rhea" id="RHEA-COMP:11688"/>
        <dbReference type="ChEBI" id="CHEBI:15378"/>
        <dbReference type="ChEBI" id="CHEBI:46858"/>
        <dbReference type="ChEBI" id="CHEBI:58339"/>
        <dbReference type="ChEBI" id="CHEBI:58343"/>
        <dbReference type="ChEBI" id="CHEBI:65286"/>
        <dbReference type="EC" id="2.8.2.20"/>
    </reaction>
</comment>
<keyword evidence="7" id="KW-0378">Hydrolase</keyword>
<dbReference type="Proteomes" id="UP000095751">
    <property type="component" value="Unassembled WGS sequence"/>
</dbReference>
<dbReference type="PANTHER" id="PTHR12788">
    <property type="entry name" value="PROTEIN-TYROSINE SULFOTRANSFERASE 2"/>
    <property type="match status" value="1"/>
</dbReference>
<dbReference type="Gene3D" id="3.40.50.300">
    <property type="entry name" value="P-loop containing nucleotide triphosphate hydrolases"/>
    <property type="match status" value="1"/>
</dbReference>
<evidence type="ECO:0000313" key="7">
    <source>
        <dbReference type="EMBL" id="OEU18958.1"/>
    </source>
</evidence>
<dbReference type="Pfam" id="PF13469">
    <property type="entry name" value="Sulfotransfer_3"/>
    <property type="match status" value="1"/>
</dbReference>
<proteinExistence type="inferred from homology"/>
<evidence type="ECO:0000256" key="4">
    <source>
        <dbReference type="ARBA" id="ARBA00048460"/>
    </source>
</evidence>
<dbReference type="EC" id="2.8.2.20" evidence="2"/>
<evidence type="ECO:0000313" key="8">
    <source>
        <dbReference type="Proteomes" id="UP000095751"/>
    </source>
</evidence>
<accession>A0A1E7FLB1</accession>
<protein>
    <recommendedName>
        <fullName evidence="2">protein-tyrosine sulfotransferase</fullName>
        <ecNumber evidence="2">2.8.2.20</ecNumber>
    </recommendedName>
</protein>
<keyword evidence="5" id="KW-0802">TPR repeat</keyword>
<feature type="region of interest" description="Disordered" evidence="6">
    <location>
        <begin position="89"/>
        <end position="148"/>
    </location>
</feature>
<sequence length="744" mass="83381">MTRFAADPDAAVGLGIRRKPIDASRIPTPTPPVTNNAKPPSSYPTSAENIQTLSPTPQRPKKKLTPLPALIADKPSSYIDTVQAINNRRLDTDADDSGSQSTTTYPTTTSSDNTNSNDATVENKNSNSKESNRMERPPRGPSSDPVRTQLREKIDDLRSEHEGDQSNLLKLVDLADALRLFDVQYHDGGSAQLEAIETYNKAIYMALKKRNKKLELGKETNRSLGGTVNVPEEIILDYSARSVDGILCALYTSIGKVYFMANMFEKAVESYTKALVVEPFYLDAMAARGSSRIILGEFEGAAQDLTVVMEKDRPGRFLDVFTGLARILQAREKAVPGGWEPMIESVKELISTMETQYANLSHNVGGKNMIAKTLNRLLHVLFLYHDVKTKNTDAAWENISKSYRYKMGALPQWNAGFEMQKIAATKQIFSRGFWPDGVGSKSYVPIFIIGFVRSGSTLLERVLDAHPRIVGTGENSVFNGRLDEIRNKIVETSLQGDANALSSVISSLADDVVDEMRQRWKMVSSGEEQTAVGKEPERFVDKMLTNYYNVGFIHMLFPNALILHVVREPMDTVWSAYKHEFPGGTLDYTSDFSSLAELYASYRDLMDHWDRELPGRVTHVRYEDMVHDMPGVAKKIVDATSLEWDDTILEFHKKKQAVNTLSTTQVRKGVYKDSLQAWKRYETHLSPLVDLLGERTTYKIKTSLHGYKQPSVEEKREEEVENKESSSTAGSEQADEESQLKDEL</sequence>
<dbReference type="GO" id="GO:0008476">
    <property type="term" value="F:protein-tyrosine sulfotransferase activity"/>
    <property type="evidence" value="ECO:0007669"/>
    <property type="project" value="UniProtKB-EC"/>
</dbReference>
<evidence type="ECO:0000256" key="5">
    <source>
        <dbReference type="PROSITE-ProRule" id="PRU00339"/>
    </source>
</evidence>
<dbReference type="KEGG" id="fcy:FRACYDRAFT_260632"/>
<dbReference type="InterPro" id="IPR011990">
    <property type="entry name" value="TPR-like_helical_dom_sf"/>
</dbReference>
<dbReference type="GO" id="GO:0005794">
    <property type="term" value="C:Golgi apparatus"/>
    <property type="evidence" value="ECO:0007669"/>
    <property type="project" value="TreeGrafter"/>
</dbReference>
<name>A0A1E7FLB1_9STRA</name>
<dbReference type="SMART" id="SM00028">
    <property type="entry name" value="TPR"/>
    <property type="match status" value="1"/>
</dbReference>
<dbReference type="OrthoDB" id="545675at2759"/>
<reference evidence="7 8" key="1">
    <citation type="submission" date="2016-09" db="EMBL/GenBank/DDBJ databases">
        <title>Extensive genetic diversity and differential bi-allelic expression allows diatom success in the polar Southern Ocean.</title>
        <authorList>
            <consortium name="DOE Joint Genome Institute"/>
            <person name="Mock T."/>
            <person name="Otillar R.P."/>
            <person name="Strauss J."/>
            <person name="Dupont C."/>
            <person name="Frickenhaus S."/>
            <person name="Maumus F."/>
            <person name="Mcmullan M."/>
            <person name="Sanges R."/>
            <person name="Schmutz J."/>
            <person name="Toseland A."/>
            <person name="Valas R."/>
            <person name="Veluchamy A."/>
            <person name="Ward B.J."/>
            <person name="Allen A."/>
            <person name="Barry K."/>
            <person name="Falciatore A."/>
            <person name="Ferrante M."/>
            <person name="Fortunato A.E."/>
            <person name="Gloeckner G."/>
            <person name="Gruber A."/>
            <person name="Hipkin R."/>
            <person name="Janech M."/>
            <person name="Kroth P."/>
            <person name="Leese F."/>
            <person name="Lindquist E."/>
            <person name="Lyon B.R."/>
            <person name="Martin J."/>
            <person name="Mayer C."/>
            <person name="Parker M."/>
            <person name="Quesneville H."/>
            <person name="Raymond J."/>
            <person name="Uhlig C."/>
            <person name="Valentin K.U."/>
            <person name="Worden A.Z."/>
            <person name="Armbrust E.V."/>
            <person name="Bowler C."/>
            <person name="Green B."/>
            <person name="Moulton V."/>
            <person name="Van Oosterhout C."/>
            <person name="Grigoriev I."/>
        </authorList>
    </citation>
    <scope>NUCLEOTIDE SEQUENCE [LARGE SCALE GENOMIC DNA]</scope>
    <source>
        <strain evidence="7 8">CCMP1102</strain>
    </source>
</reference>
<feature type="region of interest" description="Disordered" evidence="6">
    <location>
        <begin position="1"/>
        <end position="69"/>
    </location>
</feature>
<dbReference type="Gene3D" id="1.25.40.10">
    <property type="entry name" value="Tetratricopeptide repeat domain"/>
    <property type="match status" value="1"/>
</dbReference>
<keyword evidence="3" id="KW-0808">Transferase</keyword>
<dbReference type="SUPFAM" id="SSF52540">
    <property type="entry name" value="P-loop containing nucleoside triphosphate hydrolases"/>
    <property type="match status" value="1"/>
</dbReference>
<dbReference type="PROSITE" id="PS50005">
    <property type="entry name" value="TPR"/>
    <property type="match status" value="1"/>
</dbReference>